<gene>
    <name evidence="1" type="ORF">GFSPODELE1_LOCUS7811</name>
</gene>
<evidence type="ECO:0000313" key="2">
    <source>
        <dbReference type="Proteomes" id="UP001497453"/>
    </source>
</evidence>
<dbReference type="Proteomes" id="UP001497453">
    <property type="component" value="Chromosome 6"/>
</dbReference>
<organism evidence="1 2">
    <name type="scientific">Somion occarium</name>
    <dbReference type="NCBI Taxonomy" id="3059160"/>
    <lineage>
        <taxon>Eukaryota</taxon>
        <taxon>Fungi</taxon>
        <taxon>Dikarya</taxon>
        <taxon>Basidiomycota</taxon>
        <taxon>Agaricomycotina</taxon>
        <taxon>Agaricomycetes</taxon>
        <taxon>Polyporales</taxon>
        <taxon>Cerrenaceae</taxon>
        <taxon>Somion</taxon>
    </lineage>
</organism>
<accession>A0ABP1DRF0</accession>
<dbReference type="EMBL" id="OZ037949">
    <property type="protein sequence ID" value="CAL1710406.1"/>
    <property type="molecule type" value="Genomic_DNA"/>
</dbReference>
<name>A0ABP1DRF0_9APHY</name>
<protein>
    <submittedName>
        <fullName evidence="1">Uncharacterized protein</fullName>
    </submittedName>
</protein>
<sequence>MSGSTMLDLSRLLQWTKLGAYIIDVYVATFKSIYSQLQGRHDIPLLLSFLRGQFAYRSSVVSRYVSLEINNSFKRNIKIAQTP</sequence>
<keyword evidence="2" id="KW-1185">Reference proteome</keyword>
<reference evidence="2" key="1">
    <citation type="submission" date="2024-04" db="EMBL/GenBank/DDBJ databases">
        <authorList>
            <person name="Shaw F."/>
            <person name="Minotto A."/>
        </authorList>
    </citation>
    <scope>NUCLEOTIDE SEQUENCE [LARGE SCALE GENOMIC DNA]</scope>
</reference>
<evidence type="ECO:0000313" key="1">
    <source>
        <dbReference type="EMBL" id="CAL1710406.1"/>
    </source>
</evidence>
<proteinExistence type="predicted"/>